<dbReference type="PANTHER" id="PTHR10159">
    <property type="entry name" value="DUAL SPECIFICITY PROTEIN PHOSPHATASE"/>
    <property type="match status" value="1"/>
</dbReference>
<feature type="region of interest" description="Disordered" evidence="5">
    <location>
        <begin position="391"/>
        <end position="420"/>
    </location>
</feature>
<dbReference type="SMART" id="SM00195">
    <property type="entry name" value="DSPc"/>
    <property type="match status" value="1"/>
</dbReference>
<evidence type="ECO:0000259" key="7">
    <source>
        <dbReference type="PROSITE" id="PS50056"/>
    </source>
</evidence>
<dbReference type="InterPro" id="IPR016130">
    <property type="entry name" value="Tyr_Pase_AS"/>
</dbReference>
<evidence type="ECO:0000256" key="1">
    <source>
        <dbReference type="ARBA" id="ARBA00008601"/>
    </source>
</evidence>
<feature type="compositionally biased region" description="Polar residues" evidence="5">
    <location>
        <begin position="406"/>
        <end position="420"/>
    </location>
</feature>
<evidence type="ECO:0000313" key="9">
    <source>
        <dbReference type="EMBL" id="KAF0295535.1"/>
    </source>
</evidence>
<dbReference type="InterPro" id="IPR029021">
    <property type="entry name" value="Prot-tyrosine_phosphatase-like"/>
</dbReference>
<accession>A0A6A4VN08</accession>
<dbReference type="Proteomes" id="UP000440578">
    <property type="component" value="Unassembled WGS sequence"/>
</dbReference>
<dbReference type="Pfam" id="PF00581">
    <property type="entry name" value="Rhodanese"/>
    <property type="match status" value="1"/>
</dbReference>
<sequence length="420" mass="46008">MIGGDVKREGLQLNFSRSISAPAEEAAAPAPVPARLRPLSLPTSPSCELADSKKATVVARTRYCSCQELAKRLSAGRSPTCALLDVRPFMVYNQSHIQGAINLNCMDRFNRRRLQLGKASLAELASNKEAKELLKRRTYREFVVCDEGTTDLEMLPASHPLFMVLGALLEDNREPVLLTGGMAAFGREFPSLCRSELRPMGLDGPDCVSQLRERADEIESAQVTQILPFLYVGNQHDAKDLVSLKNCGITRVLNVTAHVPGYHQQQGISYKTLPAADSGQQNISQYFDEALEFIGGLVGWTLRSPPPVSGFSGHCARRHQASVLVHCVAGVSRSPTIAIAYIMKYLPMSMLEAYQLVKARRPIISPNLNFMGQLLEWEQYLRPSMPALTPCSEEASGAARLPGPPTGQQSPCRPLETCTS</sequence>
<dbReference type="PROSITE" id="PS50206">
    <property type="entry name" value="RHODANESE_3"/>
    <property type="match status" value="1"/>
</dbReference>
<dbReference type="SUPFAM" id="SSF52821">
    <property type="entry name" value="Rhodanese/Cell cycle control phosphatase"/>
    <property type="match status" value="1"/>
</dbReference>
<dbReference type="InterPro" id="IPR001763">
    <property type="entry name" value="Rhodanese-like_dom"/>
</dbReference>
<dbReference type="SUPFAM" id="SSF52799">
    <property type="entry name" value="(Phosphotyrosine protein) phosphatases II"/>
    <property type="match status" value="1"/>
</dbReference>
<evidence type="ECO:0000259" key="6">
    <source>
        <dbReference type="PROSITE" id="PS50054"/>
    </source>
</evidence>
<dbReference type="CDD" id="cd01446">
    <property type="entry name" value="DSP_MapKP"/>
    <property type="match status" value="1"/>
</dbReference>
<feature type="domain" description="Tyrosine-protein phosphatase" evidence="6">
    <location>
        <begin position="222"/>
        <end position="383"/>
    </location>
</feature>
<dbReference type="SMART" id="SM00450">
    <property type="entry name" value="RHOD"/>
    <property type="match status" value="1"/>
</dbReference>
<keyword evidence="10" id="KW-1185">Reference proteome</keyword>
<keyword evidence="3" id="KW-0378">Hydrolase</keyword>
<dbReference type="GO" id="GO:0033550">
    <property type="term" value="F:MAP kinase tyrosine phosphatase activity"/>
    <property type="evidence" value="ECO:0007669"/>
    <property type="project" value="TreeGrafter"/>
</dbReference>
<evidence type="ECO:0000256" key="4">
    <source>
        <dbReference type="ARBA" id="ARBA00022912"/>
    </source>
</evidence>
<dbReference type="OrthoDB" id="426001at2759"/>
<feature type="domain" description="Rhodanese" evidence="8">
    <location>
        <begin position="77"/>
        <end position="194"/>
    </location>
</feature>
<protein>
    <recommendedName>
        <fullName evidence="2">protein-tyrosine-phosphatase</fullName>
        <ecNumber evidence="2">3.1.3.48</ecNumber>
    </recommendedName>
</protein>
<dbReference type="InterPro" id="IPR036873">
    <property type="entry name" value="Rhodanese-like_dom_sf"/>
</dbReference>
<comment type="caution">
    <text evidence="9">The sequence shown here is derived from an EMBL/GenBank/DDBJ whole genome shotgun (WGS) entry which is preliminary data.</text>
</comment>
<dbReference type="GO" id="GO:0043409">
    <property type="term" value="P:negative regulation of MAPK cascade"/>
    <property type="evidence" value="ECO:0007669"/>
    <property type="project" value="TreeGrafter"/>
</dbReference>
<dbReference type="GO" id="GO:0008330">
    <property type="term" value="F:protein tyrosine/threonine phosphatase activity"/>
    <property type="evidence" value="ECO:0007669"/>
    <property type="project" value="TreeGrafter"/>
</dbReference>
<gene>
    <name evidence="9" type="primary">DUSP10</name>
    <name evidence="9" type="ORF">FJT64_006947</name>
</gene>
<evidence type="ECO:0000256" key="3">
    <source>
        <dbReference type="ARBA" id="ARBA00022801"/>
    </source>
</evidence>
<dbReference type="PANTHER" id="PTHR10159:SF528">
    <property type="entry name" value="PUCKERED, ISOFORM A"/>
    <property type="match status" value="1"/>
</dbReference>
<dbReference type="InterPro" id="IPR020422">
    <property type="entry name" value="TYR_PHOSPHATASE_DUAL_dom"/>
</dbReference>
<evidence type="ECO:0000313" key="10">
    <source>
        <dbReference type="Proteomes" id="UP000440578"/>
    </source>
</evidence>
<dbReference type="Gene3D" id="3.90.190.10">
    <property type="entry name" value="Protein tyrosine phosphatase superfamily"/>
    <property type="match status" value="1"/>
</dbReference>
<organism evidence="9 10">
    <name type="scientific">Amphibalanus amphitrite</name>
    <name type="common">Striped barnacle</name>
    <name type="synonym">Balanus amphitrite</name>
    <dbReference type="NCBI Taxonomy" id="1232801"/>
    <lineage>
        <taxon>Eukaryota</taxon>
        <taxon>Metazoa</taxon>
        <taxon>Ecdysozoa</taxon>
        <taxon>Arthropoda</taxon>
        <taxon>Crustacea</taxon>
        <taxon>Multicrustacea</taxon>
        <taxon>Cirripedia</taxon>
        <taxon>Thoracica</taxon>
        <taxon>Thoracicalcarea</taxon>
        <taxon>Balanomorpha</taxon>
        <taxon>Balanoidea</taxon>
        <taxon>Balanidae</taxon>
        <taxon>Amphibalaninae</taxon>
        <taxon>Amphibalanus</taxon>
    </lineage>
</organism>
<dbReference type="PROSITE" id="PS00383">
    <property type="entry name" value="TYR_PHOSPHATASE_1"/>
    <property type="match status" value="1"/>
</dbReference>
<dbReference type="InterPro" id="IPR008343">
    <property type="entry name" value="MKP"/>
</dbReference>
<dbReference type="PROSITE" id="PS50054">
    <property type="entry name" value="TYR_PHOSPHATASE_DUAL"/>
    <property type="match status" value="1"/>
</dbReference>
<dbReference type="Gene3D" id="3.40.250.10">
    <property type="entry name" value="Rhodanese-like domain"/>
    <property type="match status" value="1"/>
</dbReference>
<dbReference type="GO" id="GO:0017017">
    <property type="term" value="F:MAP kinase tyrosine/serine/threonine phosphatase activity"/>
    <property type="evidence" value="ECO:0007669"/>
    <property type="project" value="InterPro"/>
</dbReference>
<comment type="similarity">
    <text evidence="1">Belongs to the protein-tyrosine phosphatase family. Non-receptor class dual specificity subfamily.</text>
</comment>
<dbReference type="GO" id="GO:0005829">
    <property type="term" value="C:cytosol"/>
    <property type="evidence" value="ECO:0007669"/>
    <property type="project" value="TreeGrafter"/>
</dbReference>
<dbReference type="AlphaFoldDB" id="A0A6A4VN08"/>
<proteinExistence type="inferred from homology"/>
<evidence type="ECO:0000256" key="5">
    <source>
        <dbReference type="SAM" id="MobiDB-lite"/>
    </source>
</evidence>
<dbReference type="EC" id="3.1.3.48" evidence="2"/>
<name>A0A6A4VN08_AMPAM</name>
<reference evidence="9 10" key="1">
    <citation type="submission" date="2019-07" db="EMBL/GenBank/DDBJ databases">
        <title>Draft genome assembly of a fouling barnacle, Amphibalanus amphitrite (Darwin, 1854): The first reference genome for Thecostraca.</title>
        <authorList>
            <person name="Kim W."/>
        </authorList>
    </citation>
    <scope>NUCLEOTIDE SEQUENCE [LARGE SCALE GENOMIC DNA]</scope>
    <source>
        <strain evidence="9">SNU_AA5</strain>
        <tissue evidence="9">Soma without cirri and trophi</tissue>
    </source>
</reference>
<evidence type="ECO:0000256" key="2">
    <source>
        <dbReference type="ARBA" id="ARBA00013064"/>
    </source>
</evidence>
<dbReference type="EMBL" id="VIIS01001613">
    <property type="protein sequence ID" value="KAF0295535.1"/>
    <property type="molecule type" value="Genomic_DNA"/>
</dbReference>
<dbReference type="InterPro" id="IPR000340">
    <property type="entry name" value="Dual-sp_phosphatase_cat-dom"/>
</dbReference>
<dbReference type="Pfam" id="PF00782">
    <property type="entry name" value="DSPc"/>
    <property type="match status" value="1"/>
</dbReference>
<dbReference type="PRINTS" id="PR01908">
    <property type="entry name" value="ADSPHPHTASE"/>
</dbReference>
<dbReference type="PRINTS" id="PR01764">
    <property type="entry name" value="MAPKPHPHTASE"/>
</dbReference>
<feature type="domain" description="Tyrosine specific protein phosphatases" evidence="7">
    <location>
        <begin position="323"/>
        <end position="362"/>
    </location>
</feature>
<dbReference type="InterPro" id="IPR000387">
    <property type="entry name" value="Tyr_Pase_dom"/>
</dbReference>
<dbReference type="PROSITE" id="PS50056">
    <property type="entry name" value="TYR_PHOSPHATASE_2"/>
    <property type="match status" value="1"/>
</dbReference>
<keyword evidence="4" id="KW-0904">Protein phosphatase</keyword>
<evidence type="ECO:0000259" key="8">
    <source>
        <dbReference type="PROSITE" id="PS50206"/>
    </source>
</evidence>